<proteinExistence type="predicted"/>
<evidence type="ECO:0000313" key="6">
    <source>
        <dbReference type="EMBL" id="MBC5787310.1"/>
    </source>
</evidence>
<keyword evidence="3" id="KW-1133">Transmembrane helix</keyword>
<dbReference type="PANTHER" id="PTHR34987:SF4">
    <property type="entry name" value="ALPHA-L-RHAMNOSIDASE C-TERMINAL DOMAIN-CONTAINING PROTEIN"/>
    <property type="match status" value="1"/>
</dbReference>
<dbReference type="Gene3D" id="2.60.420.10">
    <property type="entry name" value="Maltose phosphorylase, domain 3"/>
    <property type="match status" value="1"/>
</dbReference>
<evidence type="ECO:0000313" key="7">
    <source>
        <dbReference type="Proteomes" id="UP000649151"/>
    </source>
</evidence>
<dbReference type="Gene3D" id="2.60.40.1080">
    <property type="match status" value="1"/>
</dbReference>
<evidence type="ECO:0000256" key="4">
    <source>
        <dbReference type="SAM" id="SignalP"/>
    </source>
</evidence>
<feature type="domain" description="F5/8 type C" evidence="5">
    <location>
        <begin position="952"/>
        <end position="1115"/>
    </location>
</feature>
<evidence type="ECO:0000256" key="3">
    <source>
        <dbReference type="SAM" id="Phobius"/>
    </source>
</evidence>
<feature type="domain" description="F5/8 type C" evidence="5">
    <location>
        <begin position="1205"/>
        <end position="1373"/>
    </location>
</feature>
<dbReference type="PROSITE" id="PS50022">
    <property type="entry name" value="FA58C_3"/>
    <property type="match status" value="2"/>
</dbReference>
<dbReference type="Gene3D" id="2.60.120.260">
    <property type="entry name" value="Galactose-binding domain-like"/>
    <property type="match status" value="3"/>
</dbReference>
<dbReference type="Pfam" id="PF00754">
    <property type="entry name" value="F5_F8_type_C"/>
    <property type="match status" value="1"/>
</dbReference>
<keyword evidence="3" id="KW-0812">Transmembrane</keyword>
<dbReference type="Pfam" id="PF08531">
    <property type="entry name" value="Bac_rhamnosid_N"/>
    <property type="match status" value="1"/>
</dbReference>
<feature type="transmembrane region" description="Helical" evidence="3">
    <location>
        <begin position="1713"/>
        <end position="1731"/>
    </location>
</feature>
<dbReference type="Gene3D" id="1.20.1270.90">
    <property type="entry name" value="AF1782-like"/>
    <property type="match status" value="3"/>
</dbReference>
<dbReference type="Proteomes" id="UP000649151">
    <property type="component" value="Unassembled WGS sequence"/>
</dbReference>
<dbReference type="InterPro" id="IPR012341">
    <property type="entry name" value="6hp_glycosidase-like_sf"/>
</dbReference>
<dbReference type="InterPro" id="IPR008928">
    <property type="entry name" value="6-hairpin_glycosidase_sf"/>
</dbReference>
<keyword evidence="3" id="KW-0472">Membrane</keyword>
<gene>
    <name evidence="6" type="ORF">H8Z77_04620</name>
</gene>
<dbReference type="Pfam" id="PF17389">
    <property type="entry name" value="Bac_rhamnosid6H"/>
    <property type="match status" value="1"/>
</dbReference>
<dbReference type="EMBL" id="JACOQK010000001">
    <property type="protein sequence ID" value="MBC5787310.1"/>
    <property type="molecule type" value="Genomic_DNA"/>
</dbReference>
<dbReference type="PANTHER" id="PTHR34987">
    <property type="entry name" value="C, PUTATIVE (AFU_ORTHOLOGUE AFUA_3G02880)-RELATED"/>
    <property type="match status" value="1"/>
</dbReference>
<feature type="signal peptide" evidence="4">
    <location>
        <begin position="1"/>
        <end position="26"/>
    </location>
</feature>
<sequence>MRKMKKLLSLVLSCCLLCTPVLTVTASVEDAENKPTTDWTANWIWDDSDTGNTWMNFRKEVTLDQVPESVTARIAVDTRYWLTVNGEPVVFEGQLKRGPTPEDTYFDEVELAPYLYEGENTIAVQVWYWGPRVALGEGKFSQSFSDNSSGKGGFLFEADFGDQKVVSDKSWKVCKDAAYIDDNPFNEDQPNYRLPEYNVYYDARLEIGDWTDPDFDDSSWANATELGKAPCAPWNQLYERSIPQWKDYGLKEYLNMDAYRGNVTTEDEVIQMDLPYNAQITPYLKVKAPAGKKIEMRTEVNERGYGTVMNTYITKEGEQEFEALSWFNGQHVFYTIPAGVEIISLQYRETGYDTEFAGSFSSEDDFYNTLWQKAQRSLYINMRDNFMDCPDRERAQWWGDATNDMNIAAYAFDPSAFLLYEKGLDTMANYVDPETDVLQTIVPIRTRLLEYPVQQLAGINGYWDYYMYSGNKEILEQMYDSAKNYLNLWEIGDDGLVVHHYGTAEWPDWGDNADMITLENAWYYLALGAAKKMAAEIGRDEDIALYDARMQTLYRGYQTLWTEDGFRSNAVAQPDDRGNAIAVLAGLADETQYPTIQRLLKNTYNSSPYMEKYILDALCKMDLMEDAQARMKTRYTPMVEDDYTTLWEYWNKSSGTNNHGWSGGPLVTMSRYMAGIAPTAPGYSEYQIKPDMGELNQISSTVSTVKGEIKVDLKRDAAAKTFDFGFTSPANTTATIAIPRFAEENMTVSVGDTVVFANGAAADAVQGVTYTGNDSEYIYFVVQPGSWNFHAEAAQPGTAQEYPIEINGASGSILLNGTQINLPYTDTVAAGSELTVEAVPEEGKVFSGWSGSYASQDPTITIQVDHPVRLTANFKDEVEKQYYLVHIEDPVDSQSRIEYEGTEYTLPATIAVPKNENATITALDDTFINWGGSLFSTERSLTLTVTNDTTILLNAAYNKTSNFALGGNVTATNTINNSTWTNQHLTDGNLDTGMSTNVIKNVAEDGSITPYDITVDLKQTQTFDNVVLYPRTNSHTEEYLSPNFPREFIIQVSNDGETFTDVKQVVVDPNPNKTPVSIDFEVQTARYIRIHVTRMGDYAADESAINPYRVQLMELEVYNKNHPAEECTLSLDAVGDGAVRINGQLEQFPFSKSYPAGSIVSIEAVAATEGDFQFIGWTGKIETTNRPLYVQLNENINLTAQFKSMHEVEKVNLAAGKTVKANNSLNSSDWKPNYLTDGKTDSNTKGARGFSSNKYFEAELTSNQPWVEIDLGTASKFNELVIYPRTDTTTADGETPNYPEEFQIQVMDENGDYQTVLEVTGQQASSIDGAQTYQFDDQTSRYIRIFPTKLGTPAKQETSYYRLQLAEIEVYNEQIDSSPVETGKITLTSSSDRMTVGSQMEVTATVENSSLEDNSLIWTVEDEQGMVSDVLSLSNLDTNQPTVTANREGSAYVVARFANGLPTMAKLKIEVEQLDLSILNAVITYAEDAKASGEYDNAIESVQKSFDAALENAKAVAGNNAATQEEVDAAWQTLLNEIHKLGFVAGDKTALASLIEAANGINAKLDLYVEAGKAEFTAALEAAVGVYEDGDAMQAEVNTVADNLLNAMLNLRLKADKSILQQVIAEANGKDANAYTAESYAVLQVAVNEANAIMENENATQDEVDTAVTNVQTAMDNLVAVDGTSAETPTENVAQTGQESTTSKTNGAKTGDFAPIAGLAAIAFASGMLLFTRRKR</sequence>
<reference evidence="6 7" key="1">
    <citation type="submission" date="2020-08" db="EMBL/GenBank/DDBJ databases">
        <title>Genome public.</title>
        <authorList>
            <person name="Liu C."/>
            <person name="Sun Q."/>
        </authorList>
    </citation>
    <scope>NUCLEOTIDE SEQUENCE [LARGE SCALE GENOMIC DNA]</scope>
    <source>
        <strain evidence="6 7">NSJ-27</strain>
    </source>
</reference>
<dbReference type="Pfam" id="PF17390">
    <property type="entry name" value="Bac_rhamnosid_C"/>
    <property type="match status" value="1"/>
</dbReference>
<name>A0ABR7IQ88_9CLOT</name>
<feature type="chain" id="PRO_5045244819" evidence="4">
    <location>
        <begin position="27"/>
        <end position="1736"/>
    </location>
</feature>
<evidence type="ECO:0000256" key="1">
    <source>
        <dbReference type="ARBA" id="ARBA00023295"/>
    </source>
</evidence>
<dbReference type="InterPro" id="IPR035398">
    <property type="entry name" value="Bac_rhamnosid_C"/>
</dbReference>
<keyword evidence="1" id="KW-0326">Glycosidase</keyword>
<dbReference type="Pfam" id="PF18998">
    <property type="entry name" value="Flg_new_2"/>
    <property type="match status" value="1"/>
</dbReference>
<dbReference type="InterPro" id="IPR008979">
    <property type="entry name" value="Galactose-bd-like_sf"/>
</dbReference>
<evidence type="ECO:0000256" key="2">
    <source>
        <dbReference type="SAM" id="MobiDB-lite"/>
    </source>
</evidence>
<dbReference type="InterPro" id="IPR035396">
    <property type="entry name" value="Bac_rhamnosid6H"/>
</dbReference>
<dbReference type="SUPFAM" id="SSF49785">
    <property type="entry name" value="Galactose-binding domain-like"/>
    <property type="match status" value="2"/>
</dbReference>
<dbReference type="Gene3D" id="1.50.10.10">
    <property type="match status" value="1"/>
</dbReference>
<dbReference type="Pfam" id="PF22633">
    <property type="entry name" value="F5_F8_type_C_2"/>
    <property type="match status" value="1"/>
</dbReference>
<organism evidence="6 7">
    <name type="scientific">Clostridium facile</name>
    <dbReference type="NCBI Taxonomy" id="2763035"/>
    <lineage>
        <taxon>Bacteria</taxon>
        <taxon>Bacillati</taxon>
        <taxon>Bacillota</taxon>
        <taxon>Clostridia</taxon>
        <taxon>Eubacteriales</taxon>
        <taxon>Clostridiaceae</taxon>
        <taxon>Clostridium</taxon>
    </lineage>
</organism>
<feature type="region of interest" description="Disordered" evidence="2">
    <location>
        <begin position="1684"/>
        <end position="1708"/>
    </location>
</feature>
<comment type="caution">
    <text evidence="6">The sequence shown here is derived from an EMBL/GenBank/DDBJ whole genome shotgun (WGS) entry which is preliminary data.</text>
</comment>
<keyword evidence="1" id="KW-0378">Hydrolase</keyword>
<keyword evidence="7" id="KW-1185">Reference proteome</keyword>
<dbReference type="InterPro" id="IPR044060">
    <property type="entry name" value="Bacterial_rp_domain"/>
</dbReference>
<dbReference type="SUPFAM" id="SSF48208">
    <property type="entry name" value="Six-hairpin glycosidases"/>
    <property type="match status" value="1"/>
</dbReference>
<keyword evidence="4" id="KW-0732">Signal</keyword>
<accession>A0ABR7IQ88</accession>
<protein>
    <submittedName>
        <fullName evidence="6">Discoidin domain-containing protein</fullName>
    </submittedName>
</protein>
<dbReference type="InterPro" id="IPR000421">
    <property type="entry name" value="FA58C"/>
</dbReference>
<dbReference type="InterPro" id="IPR013737">
    <property type="entry name" value="Bac_rhamnosid_N"/>
</dbReference>
<feature type="compositionally biased region" description="Polar residues" evidence="2">
    <location>
        <begin position="1685"/>
        <end position="1708"/>
    </location>
</feature>
<evidence type="ECO:0000259" key="5">
    <source>
        <dbReference type="PROSITE" id="PS50022"/>
    </source>
</evidence>
<dbReference type="Pfam" id="PF07554">
    <property type="entry name" value="FIVAR"/>
    <property type="match status" value="3"/>
</dbReference>